<dbReference type="GO" id="GO:0005507">
    <property type="term" value="F:copper ion binding"/>
    <property type="evidence" value="ECO:0007669"/>
    <property type="project" value="InterPro"/>
</dbReference>
<dbReference type="PANTHER" id="PTHR28088:SF9">
    <property type="entry name" value="TRANSCRIPTION FACTOR GRISEA, PUTATIVE (AFU_ORTHOLOGUE AFUA_1G13190)-RELATED"/>
    <property type="match status" value="1"/>
</dbReference>
<keyword evidence="5" id="KW-0805">Transcription regulation</keyword>
<dbReference type="SMART" id="SM00412">
    <property type="entry name" value="Cu_FIST"/>
    <property type="match status" value="1"/>
</dbReference>
<evidence type="ECO:0000256" key="7">
    <source>
        <dbReference type="ARBA" id="ARBA00023242"/>
    </source>
</evidence>
<keyword evidence="6" id="KW-0804">Transcription</keyword>
<dbReference type="GO" id="GO:0006879">
    <property type="term" value="P:intracellular iron ion homeostasis"/>
    <property type="evidence" value="ECO:0007669"/>
    <property type="project" value="TreeGrafter"/>
</dbReference>
<feature type="compositionally biased region" description="Low complexity" evidence="8">
    <location>
        <begin position="422"/>
        <end position="444"/>
    </location>
</feature>
<dbReference type="FunFam" id="3.90.430.10:FF:000001">
    <property type="entry name" value="Copper fist DNA-binding protein"/>
    <property type="match status" value="1"/>
</dbReference>
<feature type="region of interest" description="Disordered" evidence="8">
    <location>
        <begin position="412"/>
        <end position="531"/>
    </location>
</feature>
<dbReference type="SMART" id="SM01090">
    <property type="entry name" value="Copper-fist"/>
    <property type="match status" value="1"/>
</dbReference>
<dbReference type="PRINTS" id="PR00617">
    <property type="entry name" value="COPPERFIST"/>
</dbReference>
<dbReference type="PROSITE" id="PS50073">
    <property type="entry name" value="COPPER_FIST_2"/>
    <property type="match status" value="1"/>
</dbReference>
<feature type="region of interest" description="Disordered" evidence="8">
    <location>
        <begin position="66"/>
        <end position="119"/>
    </location>
</feature>
<evidence type="ECO:0000256" key="8">
    <source>
        <dbReference type="SAM" id="MobiDB-lite"/>
    </source>
</evidence>
<comment type="subcellular location">
    <subcellularLocation>
        <location evidence="1">Nucleus</location>
    </subcellularLocation>
</comment>
<feature type="compositionally biased region" description="Low complexity" evidence="8">
    <location>
        <begin position="238"/>
        <end position="251"/>
    </location>
</feature>
<dbReference type="InterPro" id="IPR001083">
    <property type="entry name" value="Cu_fist_DNA-bd_dom"/>
</dbReference>
<keyword evidence="3" id="KW-0862">Zinc</keyword>
<evidence type="ECO:0000256" key="1">
    <source>
        <dbReference type="ARBA" id="ARBA00004123"/>
    </source>
</evidence>
<evidence type="ECO:0000256" key="4">
    <source>
        <dbReference type="ARBA" id="ARBA00023008"/>
    </source>
</evidence>
<dbReference type="GO" id="GO:0006878">
    <property type="term" value="P:intracellular copper ion homeostasis"/>
    <property type="evidence" value="ECO:0007669"/>
    <property type="project" value="TreeGrafter"/>
</dbReference>
<keyword evidence="4" id="KW-0186">Copper</keyword>
<keyword evidence="7" id="KW-0539">Nucleus</keyword>
<protein>
    <recommendedName>
        <fullName evidence="9">Copper-fist domain-containing protein</fullName>
    </recommendedName>
</protein>
<dbReference type="InterPro" id="IPR051763">
    <property type="entry name" value="Copper_Homeo_Regul"/>
</dbReference>
<dbReference type="Pfam" id="PF00649">
    <property type="entry name" value="Copper-fist"/>
    <property type="match status" value="1"/>
</dbReference>
<reference evidence="10" key="1">
    <citation type="submission" date="2023-06" db="EMBL/GenBank/DDBJ databases">
        <title>Genome-scale phylogeny and comparative genomics of the fungal order Sordariales.</title>
        <authorList>
            <consortium name="Lawrence Berkeley National Laboratory"/>
            <person name="Hensen N."/>
            <person name="Bonometti L."/>
            <person name="Westerberg I."/>
            <person name="Brannstrom I.O."/>
            <person name="Guillou S."/>
            <person name="Cros-Aarteil S."/>
            <person name="Calhoun S."/>
            <person name="Haridas S."/>
            <person name="Kuo A."/>
            <person name="Mondo S."/>
            <person name="Pangilinan J."/>
            <person name="Riley R."/>
            <person name="LaButti K."/>
            <person name="Andreopoulos B."/>
            <person name="Lipzen A."/>
            <person name="Chen C."/>
            <person name="Yanf M."/>
            <person name="Daum C."/>
            <person name="Ng V."/>
            <person name="Clum A."/>
            <person name="Steindorff A."/>
            <person name="Ohm R."/>
            <person name="Martin F."/>
            <person name="Silar P."/>
            <person name="Natvig D."/>
            <person name="Lalanne C."/>
            <person name="Gautier V."/>
            <person name="Ament-velasquez S.L."/>
            <person name="Kruys A."/>
            <person name="Hutchinson M.I."/>
            <person name="Powell A.J."/>
            <person name="Barry K."/>
            <person name="Miller A.N."/>
            <person name="Grigoriev I.V."/>
            <person name="Debuchy R."/>
            <person name="Gladieux P."/>
            <person name="Thoren M.H."/>
            <person name="Johannesson H."/>
        </authorList>
    </citation>
    <scope>NUCLEOTIDE SEQUENCE</scope>
    <source>
        <strain evidence="10">SMH3187-1</strain>
    </source>
</reference>
<evidence type="ECO:0000313" key="11">
    <source>
        <dbReference type="Proteomes" id="UP001172155"/>
    </source>
</evidence>
<feature type="domain" description="Copper-fist" evidence="9">
    <location>
        <begin position="1"/>
        <end position="41"/>
    </location>
</feature>
<keyword evidence="2" id="KW-0479">Metal-binding</keyword>
<evidence type="ECO:0000256" key="3">
    <source>
        <dbReference type="ARBA" id="ARBA00022833"/>
    </source>
</evidence>
<dbReference type="EMBL" id="JAUKUD010000005">
    <property type="protein sequence ID" value="KAK0743197.1"/>
    <property type="molecule type" value="Genomic_DNA"/>
</dbReference>
<dbReference type="GO" id="GO:0000981">
    <property type="term" value="F:DNA-binding transcription factor activity, RNA polymerase II-specific"/>
    <property type="evidence" value="ECO:0007669"/>
    <property type="project" value="TreeGrafter"/>
</dbReference>
<dbReference type="GO" id="GO:0045944">
    <property type="term" value="P:positive regulation of transcription by RNA polymerase II"/>
    <property type="evidence" value="ECO:0007669"/>
    <property type="project" value="TreeGrafter"/>
</dbReference>
<comment type="caution">
    <text evidence="10">The sequence shown here is derived from an EMBL/GenBank/DDBJ whole genome shotgun (WGS) entry which is preliminary data.</text>
</comment>
<evidence type="ECO:0000313" key="10">
    <source>
        <dbReference type="EMBL" id="KAK0743197.1"/>
    </source>
</evidence>
<feature type="region of interest" description="Disordered" evidence="8">
    <location>
        <begin position="219"/>
        <end position="277"/>
    </location>
</feature>
<dbReference type="AlphaFoldDB" id="A0AA40EPS0"/>
<dbReference type="GO" id="GO:0000978">
    <property type="term" value="F:RNA polymerase II cis-regulatory region sequence-specific DNA binding"/>
    <property type="evidence" value="ECO:0007669"/>
    <property type="project" value="TreeGrafter"/>
</dbReference>
<dbReference type="Proteomes" id="UP001172155">
    <property type="component" value="Unassembled WGS sequence"/>
</dbReference>
<name>A0AA40EPS0_9PEZI</name>
<organism evidence="10 11">
    <name type="scientific">Schizothecium vesticola</name>
    <dbReference type="NCBI Taxonomy" id="314040"/>
    <lineage>
        <taxon>Eukaryota</taxon>
        <taxon>Fungi</taxon>
        <taxon>Dikarya</taxon>
        <taxon>Ascomycota</taxon>
        <taxon>Pezizomycotina</taxon>
        <taxon>Sordariomycetes</taxon>
        <taxon>Sordariomycetidae</taxon>
        <taxon>Sordariales</taxon>
        <taxon>Schizotheciaceae</taxon>
        <taxon>Schizothecium</taxon>
    </lineage>
</organism>
<gene>
    <name evidence="10" type="ORF">B0T18DRAFT_178600</name>
</gene>
<evidence type="ECO:0000256" key="6">
    <source>
        <dbReference type="ARBA" id="ARBA00023163"/>
    </source>
</evidence>
<dbReference type="GO" id="GO:0005634">
    <property type="term" value="C:nucleus"/>
    <property type="evidence" value="ECO:0007669"/>
    <property type="project" value="UniProtKB-SubCell"/>
</dbReference>
<accession>A0AA40EPS0</accession>
<proteinExistence type="predicted"/>
<keyword evidence="11" id="KW-1185">Reference proteome</keyword>
<dbReference type="SUPFAM" id="SSF57879">
    <property type="entry name" value="Zinc domain conserved in yeast copper-regulated transcription factors"/>
    <property type="match status" value="1"/>
</dbReference>
<feature type="compositionally biased region" description="Polar residues" evidence="8">
    <location>
        <begin position="74"/>
        <end position="107"/>
    </location>
</feature>
<feature type="compositionally biased region" description="Low complexity" evidence="8">
    <location>
        <begin position="492"/>
        <end position="501"/>
    </location>
</feature>
<evidence type="ECO:0000256" key="5">
    <source>
        <dbReference type="ARBA" id="ARBA00023015"/>
    </source>
</evidence>
<sequence length="575" mass="59911">MPILNGKKMACVPCIRGHRSTKCNHGDDRILMEVRKPGRPLSNCPCRPGKPCACGAVKVAIPKKQKCGGCPPDNQKQTASSSREHSPIQSIQSPTANSFRVTKTAPASRNGRKLSFDPSNLFRVDPSTLKMTSPGGIGMDAGMIAASIAMVPNGIAPSQPLNLAGYGASAGVPNLAFSPVFNMGYGSHIPLNMSIPYRANGHIPQHIIKMEDGLSSPYPGASNLDLGSPILSPPQPYSLGGRHSRSSSGSGPDYLVDLASLGKPSMTHSTPNTGPAPGSCCGGGKEANNVIATNLSPYSKPIIPHYEPQGETKHHNAQAPMDMSTVFTYPAQYGSWNMPINPQMWQQITSGSQPSMAAPPMPAAPNTTIPDLGISHQCTCGPGCQCLGCLVHPFNDQTYQYVNSAYMEGNGINGHSTPSSPGTNGVNGVNSTNGIKASNGINGHNKIHGGGAVNGTKSVKGINGTNGHNEINGTAVNDRPASAGTKPGSCCAPTAATAQTPKLSPESPKQTPESPPEARTPSEASGLGEEQQTLSEFDYLWVAMPPREEDGCYGLMASCPCGDDCRCVGCTLHNP</sequence>
<dbReference type="Gene3D" id="3.90.430.10">
    <property type="entry name" value="Copper fist DNA-binding domain"/>
    <property type="match status" value="1"/>
</dbReference>
<dbReference type="InterPro" id="IPR036395">
    <property type="entry name" value="Cu_fist_DNA-bd_dom_sf"/>
</dbReference>
<feature type="compositionally biased region" description="Polar residues" evidence="8">
    <location>
        <begin position="463"/>
        <end position="475"/>
    </location>
</feature>
<evidence type="ECO:0000259" key="9">
    <source>
        <dbReference type="PROSITE" id="PS50073"/>
    </source>
</evidence>
<dbReference type="PROSITE" id="PS01119">
    <property type="entry name" value="COPPER_FIST_1"/>
    <property type="match status" value="1"/>
</dbReference>
<dbReference type="PANTHER" id="PTHR28088">
    <property type="entry name" value="TRANSCRIPTIONAL ACTIVATOR HAA1-RELATED"/>
    <property type="match status" value="1"/>
</dbReference>
<evidence type="ECO:0000256" key="2">
    <source>
        <dbReference type="ARBA" id="ARBA00022723"/>
    </source>
</evidence>